<evidence type="ECO:0000256" key="1">
    <source>
        <dbReference type="SAM" id="MobiDB-lite"/>
    </source>
</evidence>
<name>B8M4D8_TALSN</name>
<dbReference type="AlphaFoldDB" id="B8M4D8"/>
<dbReference type="EMBL" id="EQ962654">
    <property type="protein sequence ID" value="EED19133.1"/>
    <property type="molecule type" value="Genomic_DNA"/>
</dbReference>
<proteinExistence type="predicted"/>
<reference evidence="3" key="1">
    <citation type="journal article" date="2015" name="Genome Announc.">
        <title>Genome sequence of the AIDS-associated pathogen Penicillium marneffei (ATCC18224) and its near taxonomic relative Talaromyces stipitatus (ATCC10500).</title>
        <authorList>
            <person name="Nierman W.C."/>
            <person name="Fedorova-Abrams N.D."/>
            <person name="Andrianopoulos A."/>
        </authorList>
    </citation>
    <scope>NUCLEOTIDE SEQUENCE [LARGE SCALE GENOMIC DNA]</scope>
    <source>
        <strain evidence="3">ATCC 10500 / CBS 375.48 / QM 6759 / NRRL 1006</strain>
    </source>
</reference>
<keyword evidence="3" id="KW-1185">Reference proteome</keyword>
<organism evidence="2 3">
    <name type="scientific">Talaromyces stipitatus (strain ATCC 10500 / CBS 375.48 / QM 6759 / NRRL 1006)</name>
    <name type="common">Penicillium stipitatum</name>
    <dbReference type="NCBI Taxonomy" id="441959"/>
    <lineage>
        <taxon>Eukaryota</taxon>
        <taxon>Fungi</taxon>
        <taxon>Dikarya</taxon>
        <taxon>Ascomycota</taxon>
        <taxon>Pezizomycotina</taxon>
        <taxon>Eurotiomycetes</taxon>
        <taxon>Eurotiomycetidae</taxon>
        <taxon>Eurotiales</taxon>
        <taxon>Trichocomaceae</taxon>
        <taxon>Talaromyces</taxon>
        <taxon>Talaromyces sect. Talaromyces</taxon>
    </lineage>
</organism>
<gene>
    <name evidence="2" type="ORF">TSTA_024570</name>
</gene>
<dbReference type="RefSeq" id="XP_002479567.1">
    <property type="nucleotide sequence ID" value="XM_002479522.1"/>
</dbReference>
<dbReference type="InParanoid" id="B8M4D8"/>
<sequence>MYDWVLLGVWMVPMWHSLDEPAATFKQSLNELREPPSSVVSVVSVKFPMTPSEESVERIYEEVRPEASRHDDPSWIPPRTAVPSFLSKVSSSTKRLDPRHSYHRSNNL</sequence>
<evidence type="ECO:0000313" key="2">
    <source>
        <dbReference type="EMBL" id="EED19133.1"/>
    </source>
</evidence>
<dbReference type="GeneID" id="8097988"/>
<feature type="region of interest" description="Disordered" evidence="1">
    <location>
        <begin position="87"/>
        <end position="108"/>
    </location>
</feature>
<evidence type="ECO:0000313" key="3">
    <source>
        <dbReference type="Proteomes" id="UP000001745"/>
    </source>
</evidence>
<dbReference type="VEuPathDB" id="FungiDB:TSTA_024570"/>
<dbReference type="HOGENOM" id="CLU_2198768_0_0_1"/>
<protein>
    <submittedName>
        <fullName evidence="2">Uncharacterized protein</fullName>
    </submittedName>
</protein>
<accession>B8M4D8</accession>
<dbReference type="Proteomes" id="UP000001745">
    <property type="component" value="Unassembled WGS sequence"/>
</dbReference>